<dbReference type="AlphaFoldDB" id="A0A9P8YE95"/>
<accession>A0A9P8YE95</accession>
<proteinExistence type="predicted"/>
<dbReference type="EMBL" id="JAGTJQ010000002">
    <property type="protein sequence ID" value="KAH7037401.1"/>
    <property type="molecule type" value="Genomic_DNA"/>
</dbReference>
<name>A0A9P8YE95_9PEZI</name>
<protein>
    <submittedName>
        <fullName evidence="2">Uncharacterized protein</fullName>
    </submittedName>
</protein>
<dbReference type="RefSeq" id="XP_046016522.1">
    <property type="nucleotide sequence ID" value="XM_046163164.1"/>
</dbReference>
<feature type="region of interest" description="Disordered" evidence="1">
    <location>
        <begin position="1"/>
        <end position="83"/>
    </location>
</feature>
<dbReference type="GeneID" id="70192710"/>
<dbReference type="OrthoDB" id="4678834at2759"/>
<sequence>MRPFPSPTSCPVRPQIMRNPDSSSTTGSGRGMDGSPRHERRVGRTTSGDISRPPGLEAARHDEDSSSPHSRASREEPHWDKSGRSITSANVIFDRDGDVVMGNSAPVIHVPIFSISEALCFGSCPTAQDASRRVHFRSSSQRPSLFLYNYFDLYGLPAVQPVSGHAQELDEYFEQSSSRDGHGGKMLRAILVWCCWAQSNHSLSHELRWLLTYIYDSVNIILYSAETGLCIPGCAEFWTNRNVLFQQLARAENLLKHKGVENMMIARARWDQL</sequence>
<organism evidence="2 3">
    <name type="scientific">Microdochium trichocladiopsis</name>
    <dbReference type="NCBI Taxonomy" id="1682393"/>
    <lineage>
        <taxon>Eukaryota</taxon>
        <taxon>Fungi</taxon>
        <taxon>Dikarya</taxon>
        <taxon>Ascomycota</taxon>
        <taxon>Pezizomycotina</taxon>
        <taxon>Sordariomycetes</taxon>
        <taxon>Xylariomycetidae</taxon>
        <taxon>Xylariales</taxon>
        <taxon>Microdochiaceae</taxon>
        <taxon>Microdochium</taxon>
    </lineage>
</organism>
<evidence type="ECO:0000313" key="3">
    <source>
        <dbReference type="Proteomes" id="UP000756346"/>
    </source>
</evidence>
<comment type="caution">
    <text evidence="2">The sequence shown here is derived from an EMBL/GenBank/DDBJ whole genome shotgun (WGS) entry which is preliminary data.</text>
</comment>
<evidence type="ECO:0000313" key="2">
    <source>
        <dbReference type="EMBL" id="KAH7037401.1"/>
    </source>
</evidence>
<evidence type="ECO:0000256" key="1">
    <source>
        <dbReference type="SAM" id="MobiDB-lite"/>
    </source>
</evidence>
<keyword evidence="3" id="KW-1185">Reference proteome</keyword>
<dbReference type="Proteomes" id="UP000756346">
    <property type="component" value="Unassembled WGS sequence"/>
</dbReference>
<feature type="compositionally biased region" description="Basic and acidic residues" evidence="1">
    <location>
        <begin position="58"/>
        <end position="83"/>
    </location>
</feature>
<gene>
    <name evidence="2" type="ORF">B0I36DRAFT_65492</name>
</gene>
<reference evidence="2" key="1">
    <citation type="journal article" date="2021" name="Nat. Commun.">
        <title>Genetic determinants of endophytism in the Arabidopsis root mycobiome.</title>
        <authorList>
            <person name="Mesny F."/>
            <person name="Miyauchi S."/>
            <person name="Thiergart T."/>
            <person name="Pickel B."/>
            <person name="Atanasova L."/>
            <person name="Karlsson M."/>
            <person name="Huettel B."/>
            <person name="Barry K.W."/>
            <person name="Haridas S."/>
            <person name="Chen C."/>
            <person name="Bauer D."/>
            <person name="Andreopoulos W."/>
            <person name="Pangilinan J."/>
            <person name="LaButti K."/>
            <person name="Riley R."/>
            <person name="Lipzen A."/>
            <person name="Clum A."/>
            <person name="Drula E."/>
            <person name="Henrissat B."/>
            <person name="Kohler A."/>
            <person name="Grigoriev I.V."/>
            <person name="Martin F.M."/>
            <person name="Hacquard S."/>
        </authorList>
    </citation>
    <scope>NUCLEOTIDE SEQUENCE</scope>
    <source>
        <strain evidence="2">MPI-CAGE-CH-0230</strain>
    </source>
</reference>